<keyword evidence="5 8" id="KW-0408">Iron</keyword>
<accession>A0A7W9QBF3</accession>
<dbReference type="InterPro" id="IPR001080">
    <property type="entry name" value="3Fe4S_ferredoxin"/>
</dbReference>
<dbReference type="PRINTS" id="PR00352">
    <property type="entry name" value="3FE4SFRDOXIN"/>
</dbReference>
<dbReference type="GO" id="GO:0051538">
    <property type="term" value="F:3 iron, 4 sulfur cluster binding"/>
    <property type="evidence" value="ECO:0007669"/>
    <property type="project" value="UniProtKB-KW"/>
</dbReference>
<dbReference type="PANTHER" id="PTHR36923">
    <property type="entry name" value="FERREDOXIN"/>
    <property type="match status" value="1"/>
</dbReference>
<sequence length="71" mass="7617">MKVRVEEDACVASGMCAYLAPEVFDQRDDDGVVVVLQEAPGEDQHEAVWDAVRNCPAQVLSLADADDPAEG</sequence>
<dbReference type="GO" id="GO:0005506">
    <property type="term" value="F:iron ion binding"/>
    <property type="evidence" value="ECO:0007669"/>
    <property type="project" value="UniProtKB-UniRule"/>
</dbReference>
<keyword evidence="7" id="KW-0003">3Fe-4S</keyword>
<evidence type="ECO:0000256" key="5">
    <source>
        <dbReference type="ARBA" id="ARBA00023004"/>
    </source>
</evidence>
<comment type="caution">
    <text evidence="9">The sequence shown here is derived from an EMBL/GenBank/DDBJ whole genome shotgun (WGS) entry which is preliminary data.</text>
</comment>
<comment type="function">
    <text evidence="8">Ferredoxins are iron-sulfur proteins that transfer electrons in a wide variety of metabolic reactions.</text>
</comment>
<evidence type="ECO:0000313" key="10">
    <source>
        <dbReference type="Proteomes" id="UP000588098"/>
    </source>
</evidence>
<evidence type="ECO:0000256" key="4">
    <source>
        <dbReference type="ARBA" id="ARBA00022982"/>
    </source>
</evidence>
<gene>
    <name evidence="9" type="ORF">FHS42_004105</name>
</gene>
<dbReference type="SUPFAM" id="SSF54862">
    <property type="entry name" value="4Fe-4S ferredoxins"/>
    <property type="match status" value="1"/>
</dbReference>
<name>A0A7W9QBF3_9ACTN</name>
<evidence type="ECO:0000256" key="2">
    <source>
        <dbReference type="ARBA" id="ARBA00022448"/>
    </source>
</evidence>
<evidence type="ECO:0000256" key="6">
    <source>
        <dbReference type="ARBA" id="ARBA00023014"/>
    </source>
</evidence>
<keyword evidence="10" id="KW-1185">Reference proteome</keyword>
<keyword evidence="6 8" id="KW-0411">Iron-sulfur</keyword>
<dbReference type="EMBL" id="JACHJL010000010">
    <property type="protein sequence ID" value="MBB5937026.1"/>
    <property type="molecule type" value="Genomic_DNA"/>
</dbReference>
<evidence type="ECO:0000256" key="7">
    <source>
        <dbReference type="ARBA" id="ARBA00023291"/>
    </source>
</evidence>
<dbReference type="PANTHER" id="PTHR36923:SF3">
    <property type="entry name" value="FERREDOXIN"/>
    <property type="match status" value="1"/>
</dbReference>
<evidence type="ECO:0000256" key="1">
    <source>
        <dbReference type="ARBA" id="ARBA00001927"/>
    </source>
</evidence>
<dbReference type="RefSeq" id="WP_184573680.1">
    <property type="nucleotide sequence ID" value="NZ_JACHJL010000010.1"/>
</dbReference>
<dbReference type="Proteomes" id="UP000588098">
    <property type="component" value="Unassembled WGS sequence"/>
</dbReference>
<dbReference type="Gene3D" id="3.30.70.20">
    <property type="match status" value="1"/>
</dbReference>
<dbReference type="InterPro" id="IPR051269">
    <property type="entry name" value="Fe-S_cluster_ET"/>
</dbReference>
<proteinExistence type="predicted"/>
<dbReference type="Pfam" id="PF13370">
    <property type="entry name" value="Fer4_13"/>
    <property type="match status" value="1"/>
</dbReference>
<keyword evidence="4 8" id="KW-0249">Electron transport</keyword>
<evidence type="ECO:0000256" key="3">
    <source>
        <dbReference type="ARBA" id="ARBA00022723"/>
    </source>
</evidence>
<dbReference type="GO" id="GO:0009055">
    <property type="term" value="F:electron transfer activity"/>
    <property type="evidence" value="ECO:0007669"/>
    <property type="project" value="UniProtKB-UniRule"/>
</dbReference>
<evidence type="ECO:0000313" key="9">
    <source>
        <dbReference type="EMBL" id="MBB5937026.1"/>
    </source>
</evidence>
<reference evidence="9 10" key="1">
    <citation type="submission" date="2020-08" db="EMBL/GenBank/DDBJ databases">
        <title>Genomic Encyclopedia of Type Strains, Phase III (KMG-III): the genomes of soil and plant-associated and newly described type strains.</title>
        <authorList>
            <person name="Whitman W."/>
        </authorList>
    </citation>
    <scope>NUCLEOTIDE SEQUENCE [LARGE SCALE GENOMIC DNA]</scope>
    <source>
        <strain evidence="9 10">CECT 8305</strain>
    </source>
</reference>
<keyword evidence="3 8" id="KW-0479">Metal-binding</keyword>
<protein>
    <recommendedName>
        <fullName evidence="8">Ferredoxin</fullName>
    </recommendedName>
</protein>
<keyword evidence="2 8" id="KW-0813">Transport</keyword>
<comment type="cofactor">
    <cofactor evidence="1">
        <name>[3Fe-4S] cluster</name>
        <dbReference type="ChEBI" id="CHEBI:21137"/>
    </cofactor>
</comment>
<organism evidence="9 10">
    <name type="scientific">Streptomyces zagrosensis</name>
    <dbReference type="NCBI Taxonomy" id="1042984"/>
    <lineage>
        <taxon>Bacteria</taxon>
        <taxon>Bacillati</taxon>
        <taxon>Actinomycetota</taxon>
        <taxon>Actinomycetes</taxon>
        <taxon>Kitasatosporales</taxon>
        <taxon>Streptomycetaceae</taxon>
        <taxon>Streptomyces</taxon>
    </lineage>
</organism>
<dbReference type="AlphaFoldDB" id="A0A7W9QBF3"/>
<evidence type="ECO:0000256" key="8">
    <source>
        <dbReference type="RuleBase" id="RU368020"/>
    </source>
</evidence>